<dbReference type="PROSITE" id="PS50005">
    <property type="entry name" value="TPR"/>
    <property type="match status" value="4"/>
</dbReference>
<dbReference type="Pfam" id="PF13414">
    <property type="entry name" value="TPR_11"/>
    <property type="match status" value="1"/>
</dbReference>
<evidence type="ECO:0000256" key="2">
    <source>
        <dbReference type="ARBA" id="ARBA00022803"/>
    </source>
</evidence>
<keyword evidence="2 3" id="KW-0802">TPR repeat</keyword>
<dbReference type="InterPro" id="IPR050498">
    <property type="entry name" value="Ycf3"/>
</dbReference>
<sequence>MQGSFKRIWQWIQQFFGQFFGLSGRSRGSRSTSQGESERPLTDTDYEFLFSQLLEGVAHGWHEGRILKYFEDLGQRGKPKPWIAWLERFGEKAMASSAPNLQLAARMMRLGELAQSFPATEAIGETAYEIGRQIYNKESESGIWEYEGPDAEAPISAVSNFNEEMYQTLDSAPQSLPEGSETLTLEELGERLEQDSDLAEQLAAQLGIPSSNPQEIIDALMEQFQAQAEQDQSQETPQTEQEWFNLGLEQARQGDLEGAIASWDRALEINPSLAEGWHNRGSALGTLGRFDEAINSFDRAIYLDAQDFQAWNLKGNALYNLQQWEGAITCWDKALEVRPEFYQAWYNRSSALEELGRTEEAIAGYRKALEIEPTFELASSRLKELTNN</sequence>
<dbReference type="SUPFAM" id="SSF48452">
    <property type="entry name" value="TPR-like"/>
    <property type="match status" value="1"/>
</dbReference>
<dbReference type="PANTHER" id="PTHR44858:SF1">
    <property type="entry name" value="UDP-N-ACETYLGLUCOSAMINE--PEPTIDE N-ACETYLGLUCOSAMINYLTRANSFERASE SPINDLY-RELATED"/>
    <property type="match status" value="1"/>
</dbReference>
<evidence type="ECO:0000256" key="3">
    <source>
        <dbReference type="PROSITE-ProRule" id="PRU00339"/>
    </source>
</evidence>
<gene>
    <name evidence="4" type="ordered locus">PCC8801_0882</name>
</gene>
<keyword evidence="1" id="KW-0677">Repeat</keyword>
<dbReference type="EMBL" id="CP001287">
    <property type="protein sequence ID" value="ACK64960.1"/>
    <property type="molecule type" value="Genomic_DNA"/>
</dbReference>
<keyword evidence="5" id="KW-1185">Reference proteome</keyword>
<dbReference type="InterPro" id="IPR019734">
    <property type="entry name" value="TPR_rpt"/>
</dbReference>
<dbReference type="Proteomes" id="UP000008204">
    <property type="component" value="Chromosome"/>
</dbReference>
<dbReference type="OrthoDB" id="561288at2"/>
<evidence type="ECO:0000313" key="5">
    <source>
        <dbReference type="Proteomes" id="UP000008204"/>
    </source>
</evidence>
<proteinExistence type="predicted"/>
<evidence type="ECO:0000256" key="1">
    <source>
        <dbReference type="ARBA" id="ARBA00022737"/>
    </source>
</evidence>
<dbReference type="RefSeq" id="WP_012594235.1">
    <property type="nucleotide sequence ID" value="NC_011726.1"/>
</dbReference>
<dbReference type="PANTHER" id="PTHR44858">
    <property type="entry name" value="TETRATRICOPEPTIDE REPEAT PROTEIN 6"/>
    <property type="match status" value="1"/>
</dbReference>
<feature type="repeat" description="TPR" evidence="3">
    <location>
        <begin position="342"/>
        <end position="375"/>
    </location>
</feature>
<dbReference type="KEGG" id="cyp:PCC8801_0882"/>
<evidence type="ECO:0000313" key="4">
    <source>
        <dbReference type="EMBL" id="ACK64960.1"/>
    </source>
</evidence>
<dbReference type="Gene3D" id="1.25.40.10">
    <property type="entry name" value="Tetratricopeptide repeat domain"/>
    <property type="match status" value="1"/>
</dbReference>
<dbReference type="STRING" id="41431.PCC8801_0882"/>
<dbReference type="eggNOG" id="COG0457">
    <property type="taxonomic scope" value="Bacteria"/>
</dbReference>
<dbReference type="PROSITE" id="PS50293">
    <property type="entry name" value="TPR_REGION"/>
    <property type="match status" value="1"/>
</dbReference>
<reference evidence="5" key="1">
    <citation type="journal article" date="2011" name="MBio">
        <title>Novel metabolic attributes of the genus Cyanothece, comprising a group of unicellular nitrogen-fixing Cyanobacteria.</title>
        <authorList>
            <person name="Bandyopadhyay A."/>
            <person name="Elvitigala T."/>
            <person name="Welsh E."/>
            <person name="Stockel J."/>
            <person name="Liberton M."/>
            <person name="Min H."/>
            <person name="Sherman L.A."/>
            <person name="Pakrasi H.B."/>
        </authorList>
    </citation>
    <scope>NUCLEOTIDE SEQUENCE [LARGE SCALE GENOMIC DNA]</scope>
    <source>
        <strain evidence="5">PCC 8801</strain>
    </source>
</reference>
<dbReference type="InterPro" id="IPR011990">
    <property type="entry name" value="TPR-like_helical_dom_sf"/>
</dbReference>
<accession>B7JZL7</accession>
<feature type="repeat" description="TPR" evidence="3">
    <location>
        <begin position="274"/>
        <end position="307"/>
    </location>
</feature>
<dbReference type="SMART" id="SM00028">
    <property type="entry name" value="TPR"/>
    <property type="match status" value="4"/>
</dbReference>
<dbReference type="AlphaFoldDB" id="B7JZL7"/>
<feature type="repeat" description="TPR" evidence="3">
    <location>
        <begin position="240"/>
        <end position="273"/>
    </location>
</feature>
<organism evidence="4 5">
    <name type="scientific">Rippkaea orientalis (strain PCC 8801 / RF-1)</name>
    <name type="common">Cyanothece sp. (strain PCC 8801)</name>
    <dbReference type="NCBI Taxonomy" id="41431"/>
    <lineage>
        <taxon>Bacteria</taxon>
        <taxon>Bacillati</taxon>
        <taxon>Cyanobacteriota</taxon>
        <taxon>Cyanophyceae</taxon>
        <taxon>Oscillatoriophycideae</taxon>
        <taxon>Chroococcales</taxon>
        <taxon>Aphanothecaceae</taxon>
        <taxon>Rippkaea</taxon>
        <taxon>Rippkaea orientalis</taxon>
    </lineage>
</organism>
<name>B7JZL7_RIPO1</name>
<protein>
    <submittedName>
        <fullName evidence="4">TPR repeat-containing protein</fullName>
    </submittedName>
</protein>
<dbReference type="HOGENOM" id="CLU_699832_0_0_3"/>
<feature type="repeat" description="TPR" evidence="3">
    <location>
        <begin position="308"/>
        <end position="341"/>
    </location>
</feature>
<dbReference type="Pfam" id="PF13432">
    <property type="entry name" value="TPR_16"/>
    <property type="match status" value="1"/>
</dbReference>